<sequence>MSESTPNASVTVVAEKILKLQNINSGAEYLEASKKILMKSEHPYEFEPTTPVTVGGRTFDVMKASIDLGAMKALRNIITASFWIIILLISSLPLMMTKVRQ</sequence>
<evidence type="ECO:0000313" key="2">
    <source>
        <dbReference type="EMBL" id="MDP4097064.1"/>
    </source>
</evidence>
<keyword evidence="1" id="KW-0472">Membrane</keyword>
<keyword evidence="1" id="KW-0812">Transmembrane</keyword>
<name>A0ABT9FQQ4_9BACL</name>
<reference evidence="2 3" key="1">
    <citation type="submission" date="2022-10" db="EMBL/GenBank/DDBJ databases">
        <title>Paenibacillus description and whole genome data of maize root bacterial community.</title>
        <authorList>
            <person name="Marton D."/>
            <person name="Farkas M."/>
            <person name="Cserhati M."/>
        </authorList>
    </citation>
    <scope>NUCLEOTIDE SEQUENCE [LARGE SCALE GENOMIC DNA]</scope>
    <source>
        <strain evidence="2 3">P96</strain>
    </source>
</reference>
<keyword evidence="3" id="KW-1185">Reference proteome</keyword>
<evidence type="ECO:0000313" key="3">
    <source>
        <dbReference type="Proteomes" id="UP001241848"/>
    </source>
</evidence>
<gene>
    <name evidence="2" type="ORF">OIN60_09810</name>
</gene>
<protein>
    <submittedName>
        <fullName evidence="2">Uncharacterized protein</fullName>
    </submittedName>
</protein>
<keyword evidence="1" id="KW-1133">Transmembrane helix</keyword>
<evidence type="ECO:0000256" key="1">
    <source>
        <dbReference type="SAM" id="Phobius"/>
    </source>
</evidence>
<dbReference type="EMBL" id="JAPCKK010000015">
    <property type="protein sequence ID" value="MDP4097064.1"/>
    <property type="molecule type" value="Genomic_DNA"/>
</dbReference>
<comment type="caution">
    <text evidence="2">The sequence shown here is derived from an EMBL/GenBank/DDBJ whole genome shotgun (WGS) entry which is preliminary data.</text>
</comment>
<accession>A0ABT9FQQ4</accession>
<feature type="transmembrane region" description="Helical" evidence="1">
    <location>
        <begin position="77"/>
        <end position="96"/>
    </location>
</feature>
<proteinExistence type="predicted"/>
<organism evidence="2 3">
    <name type="scientific">Paenibacillus zeirhizosphaerae</name>
    <dbReference type="NCBI Taxonomy" id="2987519"/>
    <lineage>
        <taxon>Bacteria</taxon>
        <taxon>Bacillati</taxon>
        <taxon>Bacillota</taxon>
        <taxon>Bacilli</taxon>
        <taxon>Bacillales</taxon>
        <taxon>Paenibacillaceae</taxon>
        <taxon>Paenibacillus</taxon>
    </lineage>
</organism>
<dbReference type="Proteomes" id="UP001241848">
    <property type="component" value="Unassembled WGS sequence"/>
</dbReference>
<dbReference type="RefSeq" id="WP_305754693.1">
    <property type="nucleotide sequence ID" value="NZ_JAPCKK010000015.1"/>
</dbReference>